<accession>A0A8T2NRE0</accession>
<dbReference type="EMBL" id="JAFBMS010000046">
    <property type="protein sequence ID" value="KAG9340108.1"/>
    <property type="molecule type" value="Genomic_DNA"/>
</dbReference>
<reference evidence="5" key="1">
    <citation type="thesis" date="2021" institute="BYU ScholarsArchive" country="Provo, UT, USA">
        <title>Applications of and Algorithms for Genome Assembly and Genomic Analyses with an Emphasis on Marine Teleosts.</title>
        <authorList>
            <person name="Pickett B.D."/>
        </authorList>
    </citation>
    <scope>NUCLEOTIDE SEQUENCE</scope>
    <source>
        <strain evidence="5">HI-2016</strain>
    </source>
</reference>
<gene>
    <name evidence="5" type="ORF">JZ751_022033</name>
</gene>
<organism evidence="5 6">
    <name type="scientific">Albula glossodonta</name>
    <name type="common">roundjaw bonefish</name>
    <dbReference type="NCBI Taxonomy" id="121402"/>
    <lineage>
        <taxon>Eukaryota</taxon>
        <taxon>Metazoa</taxon>
        <taxon>Chordata</taxon>
        <taxon>Craniata</taxon>
        <taxon>Vertebrata</taxon>
        <taxon>Euteleostomi</taxon>
        <taxon>Actinopterygii</taxon>
        <taxon>Neopterygii</taxon>
        <taxon>Teleostei</taxon>
        <taxon>Albuliformes</taxon>
        <taxon>Albulidae</taxon>
        <taxon>Albula</taxon>
    </lineage>
</organism>
<feature type="region of interest" description="Disordered" evidence="2">
    <location>
        <begin position="89"/>
        <end position="137"/>
    </location>
</feature>
<dbReference type="InterPro" id="IPR001811">
    <property type="entry name" value="Chemokine_IL8-like_dom"/>
</dbReference>
<dbReference type="SUPFAM" id="SSF54117">
    <property type="entry name" value="Interleukin 8-like chemokines"/>
    <property type="match status" value="1"/>
</dbReference>
<feature type="chain" id="PRO_5035948361" description="Chemokine interleukin-8-like domain-containing protein" evidence="3">
    <location>
        <begin position="24"/>
        <end position="137"/>
    </location>
</feature>
<sequence length="137" mass="15207">MKLSYAAVLLFLCAATQDLRVSASSMSILNCCLKVSETRPCTENIIRYTVQKVGLCPVDAIVFSTQRGMKVCANPEKVWVKKAMEEVDKRGNGQMKGKGKKGARKGKKGRKCRKGKRTRREGRVPFLTPTQNVPTQS</sequence>
<dbReference type="Gene3D" id="2.40.50.40">
    <property type="match status" value="1"/>
</dbReference>
<evidence type="ECO:0000256" key="3">
    <source>
        <dbReference type="SAM" id="SignalP"/>
    </source>
</evidence>
<dbReference type="SMART" id="SM00199">
    <property type="entry name" value="SCY"/>
    <property type="match status" value="1"/>
</dbReference>
<dbReference type="OrthoDB" id="8900217at2759"/>
<dbReference type="PANTHER" id="PTHR12015">
    <property type="entry name" value="SMALL INDUCIBLE CYTOKINE A"/>
    <property type="match status" value="1"/>
</dbReference>
<keyword evidence="6" id="KW-1185">Reference proteome</keyword>
<feature type="compositionally biased region" description="Basic residues" evidence="2">
    <location>
        <begin position="97"/>
        <end position="120"/>
    </location>
</feature>
<dbReference type="GO" id="GO:0006955">
    <property type="term" value="P:immune response"/>
    <property type="evidence" value="ECO:0007669"/>
    <property type="project" value="InterPro"/>
</dbReference>
<comment type="caution">
    <text evidence="5">The sequence shown here is derived from an EMBL/GenBank/DDBJ whole genome shotgun (WGS) entry which is preliminary data.</text>
</comment>
<feature type="signal peptide" evidence="3">
    <location>
        <begin position="1"/>
        <end position="23"/>
    </location>
</feature>
<keyword evidence="3" id="KW-0732">Signal</keyword>
<name>A0A8T2NRE0_9TELE</name>
<feature type="domain" description="Chemokine interleukin-8-like" evidence="4">
    <location>
        <begin position="28"/>
        <end position="87"/>
    </location>
</feature>
<dbReference type="CDD" id="cd00272">
    <property type="entry name" value="Chemokine_CC"/>
    <property type="match status" value="1"/>
</dbReference>
<protein>
    <recommendedName>
        <fullName evidence="4">Chemokine interleukin-8-like domain-containing protein</fullName>
    </recommendedName>
</protein>
<evidence type="ECO:0000259" key="4">
    <source>
        <dbReference type="SMART" id="SM00199"/>
    </source>
</evidence>
<feature type="compositionally biased region" description="Polar residues" evidence="2">
    <location>
        <begin position="128"/>
        <end position="137"/>
    </location>
</feature>
<dbReference type="GO" id="GO:0008009">
    <property type="term" value="F:chemokine activity"/>
    <property type="evidence" value="ECO:0007669"/>
    <property type="project" value="InterPro"/>
</dbReference>
<evidence type="ECO:0000313" key="6">
    <source>
        <dbReference type="Proteomes" id="UP000824540"/>
    </source>
</evidence>
<proteinExistence type="predicted"/>
<dbReference type="GO" id="GO:0005615">
    <property type="term" value="C:extracellular space"/>
    <property type="evidence" value="ECO:0007669"/>
    <property type="project" value="UniProtKB-KW"/>
</dbReference>
<dbReference type="Pfam" id="PF00048">
    <property type="entry name" value="IL8"/>
    <property type="match status" value="1"/>
</dbReference>
<dbReference type="InterPro" id="IPR036048">
    <property type="entry name" value="Interleukin_8-like_sf"/>
</dbReference>
<evidence type="ECO:0000256" key="1">
    <source>
        <dbReference type="ARBA" id="ARBA00022514"/>
    </source>
</evidence>
<evidence type="ECO:0000313" key="5">
    <source>
        <dbReference type="EMBL" id="KAG9340108.1"/>
    </source>
</evidence>
<dbReference type="Proteomes" id="UP000824540">
    <property type="component" value="Unassembled WGS sequence"/>
</dbReference>
<keyword evidence="1" id="KW-0202">Cytokine</keyword>
<dbReference type="InterPro" id="IPR039809">
    <property type="entry name" value="Chemokine_b/g/d"/>
</dbReference>
<dbReference type="AlphaFoldDB" id="A0A8T2NRE0"/>
<evidence type="ECO:0000256" key="2">
    <source>
        <dbReference type="SAM" id="MobiDB-lite"/>
    </source>
</evidence>
<dbReference type="PANTHER" id="PTHR12015:SF108">
    <property type="entry name" value="C-C MOTIF CHEMOKINE 20"/>
    <property type="match status" value="1"/>
</dbReference>